<dbReference type="EMBL" id="MJFZ01000265">
    <property type="protein sequence ID" value="RAW32748.1"/>
    <property type="molecule type" value="Genomic_DNA"/>
</dbReference>
<dbReference type="VEuPathDB" id="FungiDB:PC110_g10901"/>
<evidence type="ECO:0000313" key="1">
    <source>
        <dbReference type="EMBL" id="KAG2939992.1"/>
    </source>
</evidence>
<gene>
    <name evidence="4" type="ORF">PC110_g10901</name>
    <name evidence="1" type="ORF">PC115_g2813</name>
    <name evidence="2" type="ORF">PC117_g5870</name>
    <name evidence="3" type="ORF">PC129_g3862</name>
</gene>
<sequence>MFVTSQQQDGRYPKAFAARRWIYNKVLGEPLRVAYVMGDTDAPQHDAVAAVFGSDCKYDPLMCYYHLIAKVIDRLEGLPYQLRNSVHRDTYDLHYSRSADGFTTDCESTETRWLKNPILTAFHGYFKRVWLNDRFSPMAMLSHSYRFATTTNPVEQFNRVLKRDYTAHCQLKMGELLQRLVACCRQRSIDLRPFAFSPVASTALLARVKALRSQRLLREYVAPRISLDFLMMDSCTGVLHVLYTAPKRAYNPATNSMQEALQVSAQVGVNTAREEAENQSKTGWPFDLVAQTCPCSYHFKYGDCVLELTVTVRRCLPIIEHPRANALLSALPLVCLMQQTAHRLLVTLYSGNNSISWSWMNNG</sequence>
<comment type="caution">
    <text evidence="4">The sequence shown here is derived from an EMBL/GenBank/DDBJ whole genome shotgun (WGS) entry which is preliminary data.</text>
</comment>
<dbReference type="EMBL" id="RCMV01000081">
    <property type="protein sequence ID" value="KAG3225535.1"/>
    <property type="molecule type" value="Genomic_DNA"/>
</dbReference>
<evidence type="ECO:0000313" key="2">
    <source>
        <dbReference type="EMBL" id="KAG2948647.1"/>
    </source>
</evidence>
<dbReference type="AlphaFoldDB" id="A0A329SAS4"/>
<evidence type="ECO:0000313" key="5">
    <source>
        <dbReference type="Proteomes" id="UP000251314"/>
    </source>
</evidence>
<dbReference type="Proteomes" id="UP000760860">
    <property type="component" value="Unassembled WGS sequence"/>
</dbReference>
<reference evidence="4 5" key="1">
    <citation type="submission" date="2018-01" db="EMBL/GenBank/DDBJ databases">
        <title>Draft genome of the strawberry crown rot pathogen Phytophthora cactorum.</title>
        <authorList>
            <person name="Armitage A.D."/>
            <person name="Lysoe E."/>
            <person name="Nellist C.F."/>
            <person name="Harrison R.J."/>
            <person name="Brurberg M.B."/>
        </authorList>
    </citation>
    <scope>NUCLEOTIDE SEQUENCE [LARGE SCALE GENOMIC DNA]</scope>
    <source>
        <strain evidence="4 5">10300</strain>
    </source>
</reference>
<evidence type="ECO:0000313" key="3">
    <source>
        <dbReference type="EMBL" id="KAG3225535.1"/>
    </source>
</evidence>
<dbReference type="Proteomes" id="UP000736787">
    <property type="component" value="Unassembled WGS sequence"/>
</dbReference>
<dbReference type="OrthoDB" id="113508at2759"/>
<dbReference type="EMBL" id="RCMI01000043">
    <property type="protein sequence ID" value="KAG2939992.1"/>
    <property type="molecule type" value="Genomic_DNA"/>
</dbReference>
<evidence type="ECO:0008006" key="6">
    <source>
        <dbReference type="Google" id="ProtNLM"/>
    </source>
</evidence>
<name>A0A329SAS4_9STRA</name>
<protein>
    <recommendedName>
        <fullName evidence="6">MULE transposase domain-containing protein</fullName>
    </recommendedName>
</protein>
<organism evidence="4 5">
    <name type="scientific">Phytophthora cactorum</name>
    <dbReference type="NCBI Taxonomy" id="29920"/>
    <lineage>
        <taxon>Eukaryota</taxon>
        <taxon>Sar</taxon>
        <taxon>Stramenopiles</taxon>
        <taxon>Oomycota</taxon>
        <taxon>Peronosporomycetes</taxon>
        <taxon>Peronosporales</taxon>
        <taxon>Peronosporaceae</taxon>
        <taxon>Phytophthora</taxon>
    </lineage>
</organism>
<dbReference type="EMBL" id="RCMK01000106">
    <property type="protein sequence ID" value="KAG2948647.1"/>
    <property type="molecule type" value="Genomic_DNA"/>
</dbReference>
<keyword evidence="5" id="KW-1185">Reference proteome</keyword>
<dbReference type="Proteomes" id="UP000251314">
    <property type="component" value="Unassembled WGS sequence"/>
</dbReference>
<reference evidence="1" key="2">
    <citation type="submission" date="2018-10" db="EMBL/GenBank/DDBJ databases">
        <title>Effector identification in a new, highly contiguous assembly of the strawberry crown rot pathogen Phytophthora cactorum.</title>
        <authorList>
            <person name="Armitage A.D."/>
            <person name="Nellist C.F."/>
            <person name="Bates H."/>
            <person name="Vickerstaff R.J."/>
            <person name="Harrison R.J."/>
        </authorList>
    </citation>
    <scope>NUCLEOTIDE SEQUENCE</scope>
    <source>
        <strain evidence="1">4032</strain>
        <strain evidence="2">4040</strain>
        <strain evidence="3">P421</strain>
    </source>
</reference>
<proteinExistence type="predicted"/>
<evidence type="ECO:0000313" key="4">
    <source>
        <dbReference type="EMBL" id="RAW32748.1"/>
    </source>
</evidence>
<accession>A0A329SAS4</accession>
<dbReference type="Proteomes" id="UP000774804">
    <property type="component" value="Unassembled WGS sequence"/>
</dbReference>